<dbReference type="Proteomes" id="UP000520291">
    <property type="component" value="Unassembled WGS sequence"/>
</dbReference>
<evidence type="ECO:0000256" key="1">
    <source>
        <dbReference type="SAM" id="MobiDB-lite"/>
    </source>
</evidence>
<dbReference type="InterPro" id="IPR025222">
    <property type="entry name" value="DUF3945"/>
</dbReference>
<dbReference type="Pfam" id="PF13351">
    <property type="entry name" value="DUF4099"/>
    <property type="match status" value="1"/>
</dbReference>
<feature type="domain" description="DUF3945" evidence="2">
    <location>
        <begin position="438"/>
        <end position="490"/>
    </location>
</feature>
<dbReference type="AlphaFoldDB" id="A0A7X9S8I4"/>
<comment type="caution">
    <text evidence="4">The sequence shown here is derived from an EMBL/GenBank/DDBJ whole genome shotgun (WGS) entry which is preliminary data.</text>
</comment>
<evidence type="ECO:0000313" key="4">
    <source>
        <dbReference type="EMBL" id="NME84684.1"/>
    </source>
</evidence>
<proteinExistence type="predicted"/>
<dbReference type="RefSeq" id="WP_117884687.1">
    <property type="nucleotide sequence ID" value="NZ_JABAGL010000002.1"/>
</dbReference>
<evidence type="ECO:0000259" key="2">
    <source>
        <dbReference type="Pfam" id="PF13101"/>
    </source>
</evidence>
<feature type="domain" description="DUF4099" evidence="3">
    <location>
        <begin position="171"/>
        <end position="253"/>
    </location>
</feature>
<sequence length="590" mass="67602">MAKKNGRDDPPKPQVAENEQMSDIILILDKMELILQAVSQIDKDGRYKTVPADKEHTNSFLKIDRYASMFENFLKNFWSQLKDPTRFGILTIKEDTLDNPEVRQAVEDIAAGKQTKAVEEFLKKYEIVPRDKENQSINPKNQEEMSKENKTQRQAAQGDGTQQQQQPQYRYNESMINWEQLKNFGLSREELQERGLLDQMLKGYKTNQVVPISMNFGSAVLRTDARLSFQQSRSGDIVLGIHGIRQKPDLDRPYFGHIFSDEDKKNLLETGNMGRVVELKNRNGEYVPSFISIDKLTNEVVAMKAENVFIPREISGVKLTEQEQNDLREGKKIFIEGMTARSGNPFDAHIQVNAERRSVEFIFENDKLFNRQYLGGVELTKKQVEDLNAGKAIFVEGMKRKDGELFSSYVKLDEATGRPSYTRYNPDSPEGAREIYIPNEIGGVKITSEEQKELREGRPIFLNGMVNRRGEEFSSFIKADLETGRLSYSRTPDGFDQREEFKIPAKVWDVELTRKQRADLQSGKAVLVEGIKGYDGKTISQYVKANFNQGRLDFYNENPDRRRDASQRNVVSAAQRQGEENRQSRGASIA</sequence>
<feature type="region of interest" description="Disordered" evidence="1">
    <location>
        <begin position="130"/>
        <end position="168"/>
    </location>
</feature>
<name>A0A7X9S8I4_9BACE</name>
<feature type="region of interest" description="Disordered" evidence="1">
    <location>
        <begin position="556"/>
        <end position="590"/>
    </location>
</feature>
<feature type="compositionally biased region" description="Basic and acidic residues" evidence="1">
    <location>
        <begin position="141"/>
        <end position="151"/>
    </location>
</feature>
<organism evidence="4 5">
    <name type="scientific">Bacteroides eggerthii</name>
    <dbReference type="NCBI Taxonomy" id="28111"/>
    <lineage>
        <taxon>Bacteria</taxon>
        <taxon>Pseudomonadati</taxon>
        <taxon>Bacteroidota</taxon>
        <taxon>Bacteroidia</taxon>
        <taxon>Bacteroidales</taxon>
        <taxon>Bacteroidaceae</taxon>
        <taxon>Bacteroides</taxon>
    </lineage>
</organism>
<protein>
    <submittedName>
        <fullName evidence="4">DUF3945 domain-containing protein</fullName>
    </submittedName>
</protein>
<evidence type="ECO:0000259" key="3">
    <source>
        <dbReference type="Pfam" id="PF13351"/>
    </source>
</evidence>
<gene>
    <name evidence="4" type="ORF">HF841_01350</name>
</gene>
<dbReference type="Pfam" id="PF13101">
    <property type="entry name" value="DUF3945"/>
    <property type="match status" value="4"/>
</dbReference>
<feature type="compositionally biased region" description="Low complexity" evidence="1">
    <location>
        <begin position="152"/>
        <end position="168"/>
    </location>
</feature>
<accession>A0A7X9S8I4</accession>
<feature type="domain" description="DUF3945" evidence="2">
    <location>
        <begin position="371"/>
        <end position="423"/>
    </location>
</feature>
<feature type="domain" description="DUF3945" evidence="2">
    <location>
        <begin position="311"/>
        <end position="364"/>
    </location>
</feature>
<reference evidence="4 5" key="1">
    <citation type="submission" date="2020-04" db="EMBL/GenBank/DDBJ databases">
        <authorList>
            <person name="Hitch T.C.A."/>
            <person name="Wylensek D."/>
            <person name="Clavel T."/>
        </authorList>
    </citation>
    <scope>NUCLEOTIDE SEQUENCE [LARGE SCALE GENOMIC DNA]</scope>
    <source>
        <strain evidence="4 5">WCA3-601-WT-5E</strain>
    </source>
</reference>
<evidence type="ECO:0000313" key="5">
    <source>
        <dbReference type="Proteomes" id="UP000520291"/>
    </source>
</evidence>
<dbReference type="EMBL" id="JABAGL010000002">
    <property type="protein sequence ID" value="NME84684.1"/>
    <property type="molecule type" value="Genomic_DNA"/>
</dbReference>
<feature type="domain" description="DUF3945" evidence="2">
    <location>
        <begin position="504"/>
        <end position="554"/>
    </location>
</feature>
<dbReference type="InterPro" id="IPR025343">
    <property type="entry name" value="DUF4099"/>
</dbReference>